<dbReference type="FunCoup" id="L9KUR9">
    <property type="interactions" value="485"/>
</dbReference>
<dbReference type="GO" id="GO:0005615">
    <property type="term" value="C:extracellular space"/>
    <property type="evidence" value="ECO:0007669"/>
    <property type="project" value="UniProtKB-KW"/>
</dbReference>
<evidence type="ECO:0000256" key="4">
    <source>
        <dbReference type="ARBA" id="ARBA00022525"/>
    </source>
</evidence>
<dbReference type="InterPro" id="IPR019827">
    <property type="entry name" value="Leukemia_IF/oncostatin_CS"/>
</dbReference>
<dbReference type="GO" id="GO:0038165">
    <property type="term" value="P:oncostatin-M-mediated signaling pathway"/>
    <property type="evidence" value="ECO:0007669"/>
    <property type="project" value="InterPro"/>
</dbReference>
<dbReference type="Pfam" id="PF01291">
    <property type="entry name" value="LIF_OSM"/>
    <property type="match status" value="1"/>
</dbReference>
<dbReference type="GO" id="GO:0023051">
    <property type="term" value="P:regulation of signaling"/>
    <property type="evidence" value="ECO:0007669"/>
    <property type="project" value="UniProtKB-ARBA"/>
</dbReference>
<dbReference type="PANTHER" id="PTHR14261">
    <property type="entry name" value="ONCOSTATIN M"/>
    <property type="match status" value="1"/>
</dbReference>
<dbReference type="Proteomes" id="UP000011518">
    <property type="component" value="Unassembled WGS sequence"/>
</dbReference>
<dbReference type="InParanoid" id="L9KUR9"/>
<dbReference type="PROSITE" id="PS00590">
    <property type="entry name" value="LIF_OSM"/>
    <property type="match status" value="1"/>
</dbReference>
<evidence type="ECO:0000256" key="5">
    <source>
        <dbReference type="ARBA" id="ARBA00022729"/>
    </source>
</evidence>
<keyword evidence="8" id="KW-1185">Reference proteome</keyword>
<dbReference type="AlphaFoldDB" id="L9KUR9"/>
<name>L9KUR9_TUPCH</name>
<dbReference type="Gene3D" id="1.20.1250.10">
    <property type="match status" value="1"/>
</dbReference>
<dbReference type="GO" id="GO:0006955">
    <property type="term" value="P:immune response"/>
    <property type="evidence" value="ECO:0007669"/>
    <property type="project" value="InterPro"/>
</dbReference>
<keyword evidence="5" id="KW-0732">Signal</keyword>
<evidence type="ECO:0000256" key="1">
    <source>
        <dbReference type="ARBA" id="ARBA00004613"/>
    </source>
</evidence>
<dbReference type="InterPro" id="IPR001581">
    <property type="entry name" value="Leukemia_IF/oncostatin"/>
</dbReference>
<sequence>MGGCSGDYQALLGQLQQQMALMQDTSTLLDPFMRLEGLDKLRFSEHCTERPGAFPSDNALRTLGRRDFLRMLSSTLQRVLHRLAVLQQHLPETQDLEELGVARWNILGLKNNIYCMSQLLGGASELAPTTAAPGTSPPPTPAPDAFQSKLQGCRFLHGYHRFLHSARRVFSQWGSSPSRRRRQSPVWPQLDLERKHRPSRRGKRLVFRVRLTR</sequence>
<reference evidence="8" key="2">
    <citation type="journal article" date="2013" name="Nat. Commun.">
        <title>Genome of the Chinese tree shrew.</title>
        <authorList>
            <person name="Fan Y."/>
            <person name="Huang Z.Y."/>
            <person name="Cao C.C."/>
            <person name="Chen C.S."/>
            <person name="Chen Y.X."/>
            <person name="Fan D.D."/>
            <person name="He J."/>
            <person name="Hou H.L."/>
            <person name="Hu L."/>
            <person name="Hu X.T."/>
            <person name="Jiang X.T."/>
            <person name="Lai R."/>
            <person name="Lang Y.S."/>
            <person name="Liang B."/>
            <person name="Liao S.G."/>
            <person name="Mu D."/>
            <person name="Ma Y.Y."/>
            <person name="Niu Y.Y."/>
            <person name="Sun X.Q."/>
            <person name="Xia J.Q."/>
            <person name="Xiao J."/>
            <person name="Xiong Z.Q."/>
            <person name="Xu L."/>
            <person name="Yang L."/>
            <person name="Zhang Y."/>
            <person name="Zhao W."/>
            <person name="Zhao X.D."/>
            <person name="Zheng Y.T."/>
            <person name="Zhou J.M."/>
            <person name="Zhu Y.B."/>
            <person name="Zhang G.J."/>
            <person name="Wang J."/>
            <person name="Yao Y.G."/>
        </authorList>
    </citation>
    <scope>NUCLEOTIDE SEQUENCE [LARGE SCALE GENOMIC DNA]</scope>
</reference>
<dbReference type="SMART" id="SM00080">
    <property type="entry name" value="LIF_OSM"/>
    <property type="match status" value="1"/>
</dbReference>
<dbReference type="GO" id="GO:0005147">
    <property type="term" value="F:oncostatin-M receptor binding"/>
    <property type="evidence" value="ECO:0007669"/>
    <property type="project" value="InterPro"/>
</dbReference>
<keyword evidence="3" id="KW-0202">Cytokine</keyword>
<dbReference type="eggNOG" id="ENOG502RVJA">
    <property type="taxonomic scope" value="Eukaryota"/>
</dbReference>
<gene>
    <name evidence="7" type="ORF">TREES_T100016983</name>
</gene>
<proteinExistence type="inferred from homology"/>
<evidence type="ECO:0000313" key="7">
    <source>
        <dbReference type="EMBL" id="ELW66531.1"/>
    </source>
</evidence>
<organism evidence="7 8">
    <name type="scientific">Tupaia chinensis</name>
    <name type="common">Chinese tree shrew</name>
    <name type="synonym">Tupaia belangeri chinensis</name>
    <dbReference type="NCBI Taxonomy" id="246437"/>
    <lineage>
        <taxon>Eukaryota</taxon>
        <taxon>Metazoa</taxon>
        <taxon>Chordata</taxon>
        <taxon>Craniata</taxon>
        <taxon>Vertebrata</taxon>
        <taxon>Euteleostomi</taxon>
        <taxon>Mammalia</taxon>
        <taxon>Eutheria</taxon>
        <taxon>Euarchontoglires</taxon>
        <taxon>Scandentia</taxon>
        <taxon>Tupaiidae</taxon>
        <taxon>Tupaia</taxon>
    </lineage>
</organism>
<evidence type="ECO:0000256" key="6">
    <source>
        <dbReference type="ARBA" id="ARBA00023157"/>
    </source>
</evidence>
<evidence type="ECO:0000256" key="3">
    <source>
        <dbReference type="ARBA" id="ARBA00022514"/>
    </source>
</evidence>
<accession>L9KUR9</accession>
<keyword evidence="4" id="KW-0964">Secreted</keyword>
<evidence type="ECO:0000256" key="2">
    <source>
        <dbReference type="ARBA" id="ARBA00005971"/>
    </source>
</evidence>
<dbReference type="GO" id="GO:0005125">
    <property type="term" value="F:cytokine activity"/>
    <property type="evidence" value="ECO:0007669"/>
    <property type="project" value="UniProtKB-KW"/>
</dbReference>
<comment type="subcellular location">
    <subcellularLocation>
        <location evidence="1">Secreted</location>
    </subcellularLocation>
</comment>
<evidence type="ECO:0000313" key="8">
    <source>
        <dbReference type="Proteomes" id="UP000011518"/>
    </source>
</evidence>
<protein>
    <submittedName>
        <fullName evidence="7">Oncostatin-M</fullName>
    </submittedName>
</protein>
<keyword evidence="6" id="KW-1015">Disulfide bond</keyword>
<dbReference type="PANTHER" id="PTHR14261:SF0">
    <property type="entry name" value="ONCOSTATIN-M"/>
    <property type="match status" value="1"/>
</dbReference>
<comment type="similarity">
    <text evidence="2">Belongs to the LIF/OSM family.</text>
</comment>
<dbReference type="InterPro" id="IPR009079">
    <property type="entry name" value="4_helix_cytokine-like_core"/>
</dbReference>
<dbReference type="EMBL" id="KB320648">
    <property type="protein sequence ID" value="ELW66531.1"/>
    <property type="molecule type" value="Genomic_DNA"/>
</dbReference>
<dbReference type="SUPFAM" id="SSF47266">
    <property type="entry name" value="4-helical cytokines"/>
    <property type="match status" value="1"/>
</dbReference>
<dbReference type="GO" id="GO:0010646">
    <property type="term" value="P:regulation of cell communication"/>
    <property type="evidence" value="ECO:0007669"/>
    <property type="project" value="UniProtKB-ARBA"/>
</dbReference>
<dbReference type="STRING" id="246437.L9KUR9"/>
<reference evidence="8" key="1">
    <citation type="submission" date="2012-07" db="EMBL/GenBank/DDBJ databases">
        <title>Genome of the Chinese tree shrew, a rising model animal genetically related to primates.</title>
        <authorList>
            <person name="Zhang G."/>
            <person name="Fan Y."/>
            <person name="Yao Y."/>
            <person name="Huang Z."/>
        </authorList>
    </citation>
    <scope>NUCLEOTIDE SEQUENCE [LARGE SCALE GENOMIC DNA]</scope>
</reference>
<dbReference type="InterPro" id="IPR039578">
    <property type="entry name" value="OSM"/>
</dbReference>